<reference evidence="2" key="1">
    <citation type="submission" date="2021-01" db="EMBL/GenBank/DDBJ databases">
        <title>Whole genome shotgun sequence of Planosporangium flavigriseum NBRC 105377.</title>
        <authorList>
            <person name="Komaki H."/>
            <person name="Tamura T."/>
        </authorList>
    </citation>
    <scope>NUCLEOTIDE SEQUENCE</scope>
    <source>
        <strain evidence="2">NBRC 105377</strain>
    </source>
</reference>
<evidence type="ECO:0000313" key="2">
    <source>
        <dbReference type="EMBL" id="GIG72850.1"/>
    </source>
</evidence>
<dbReference type="Pfam" id="PF17765">
    <property type="entry name" value="MLTR_LBD"/>
    <property type="match status" value="1"/>
</dbReference>
<proteinExistence type="predicted"/>
<dbReference type="GO" id="GO:0003677">
    <property type="term" value="F:DNA binding"/>
    <property type="evidence" value="ECO:0007669"/>
    <property type="project" value="InterPro"/>
</dbReference>
<evidence type="ECO:0000313" key="3">
    <source>
        <dbReference type="Proteomes" id="UP000653674"/>
    </source>
</evidence>
<name>A0A8J3LT98_9ACTN</name>
<dbReference type="CDD" id="cd00093">
    <property type="entry name" value="HTH_XRE"/>
    <property type="match status" value="1"/>
</dbReference>
<dbReference type="SMART" id="SM00530">
    <property type="entry name" value="HTH_XRE"/>
    <property type="match status" value="1"/>
</dbReference>
<dbReference type="PANTHER" id="PTHR35010:SF2">
    <property type="entry name" value="BLL4672 PROTEIN"/>
    <property type="match status" value="1"/>
</dbReference>
<dbReference type="AlphaFoldDB" id="A0A8J3LT98"/>
<dbReference type="InterPro" id="IPR001387">
    <property type="entry name" value="Cro/C1-type_HTH"/>
</dbReference>
<feature type="domain" description="HTH cro/C1-type" evidence="1">
    <location>
        <begin position="47"/>
        <end position="98"/>
    </location>
</feature>
<dbReference type="Proteomes" id="UP000653674">
    <property type="component" value="Unassembled WGS sequence"/>
</dbReference>
<dbReference type="InterPro" id="IPR041413">
    <property type="entry name" value="MLTR_LBD"/>
</dbReference>
<comment type="caution">
    <text evidence="2">The sequence shown here is derived from an EMBL/GenBank/DDBJ whole genome shotgun (WGS) entry which is preliminary data.</text>
</comment>
<dbReference type="Gene3D" id="3.30.450.180">
    <property type="match status" value="1"/>
</dbReference>
<dbReference type="InterPro" id="IPR010982">
    <property type="entry name" value="Lambda_DNA-bd_dom_sf"/>
</dbReference>
<dbReference type="PANTHER" id="PTHR35010">
    <property type="entry name" value="BLL4672 PROTEIN-RELATED"/>
    <property type="match status" value="1"/>
</dbReference>
<sequence>MRAESVRKLGIVTGRDDVRSEIREFLASRRARITPEQAGLPVYGGNRRVAGLRRAEVAMIAGVSPDYYVRLERGNLSGVSDSVLDALARALQLDEAERAHLFDLARATNTASRPRRRPAAQRVRPGVQQLLDAMTDAPAFVRNGRLDVLAANRLGYALYSPMFDGPARPANHARFTFLDRRSTEFYPNWDDAANTAVAILRTEAGRDPYDRGLTDLVGELSTRSDEFRTRWAAHNVRLHQTGLKHFHHPVVGELSLNFEAMPLPADPGLTMTAYSAQPGSTSEDALRLLASWAATQEEAPAEPTRNDA</sequence>
<dbReference type="Pfam" id="PF13560">
    <property type="entry name" value="HTH_31"/>
    <property type="match status" value="1"/>
</dbReference>
<evidence type="ECO:0000259" key="1">
    <source>
        <dbReference type="PROSITE" id="PS50943"/>
    </source>
</evidence>
<accession>A0A8J3LT98</accession>
<protein>
    <submittedName>
        <fullName evidence="2">Transcriptional regulator</fullName>
    </submittedName>
</protein>
<dbReference type="SUPFAM" id="SSF47413">
    <property type="entry name" value="lambda repressor-like DNA-binding domains"/>
    <property type="match status" value="1"/>
</dbReference>
<keyword evidence="3" id="KW-1185">Reference proteome</keyword>
<dbReference type="Gene3D" id="1.10.260.40">
    <property type="entry name" value="lambda repressor-like DNA-binding domains"/>
    <property type="match status" value="1"/>
</dbReference>
<dbReference type="EMBL" id="BONU01000005">
    <property type="protein sequence ID" value="GIG72850.1"/>
    <property type="molecule type" value="Genomic_DNA"/>
</dbReference>
<organism evidence="2 3">
    <name type="scientific">Planosporangium flavigriseum</name>
    <dbReference type="NCBI Taxonomy" id="373681"/>
    <lineage>
        <taxon>Bacteria</taxon>
        <taxon>Bacillati</taxon>
        <taxon>Actinomycetota</taxon>
        <taxon>Actinomycetes</taxon>
        <taxon>Micromonosporales</taxon>
        <taxon>Micromonosporaceae</taxon>
        <taxon>Planosporangium</taxon>
    </lineage>
</organism>
<gene>
    <name evidence="2" type="ORF">Pfl04_12540</name>
</gene>
<dbReference type="PROSITE" id="PS50943">
    <property type="entry name" value="HTH_CROC1"/>
    <property type="match status" value="1"/>
</dbReference>